<dbReference type="Gene3D" id="3.30.530.20">
    <property type="match status" value="1"/>
</dbReference>
<dbReference type="RefSeq" id="WP_137997926.1">
    <property type="nucleotide sequence ID" value="NZ_SJDU01000079.1"/>
</dbReference>
<keyword evidence="1" id="KW-1133">Transmembrane helix</keyword>
<keyword evidence="1" id="KW-0812">Transmembrane</keyword>
<dbReference type="Proteomes" id="UP000310168">
    <property type="component" value="Unassembled WGS sequence"/>
</dbReference>
<evidence type="ECO:0000256" key="1">
    <source>
        <dbReference type="SAM" id="Phobius"/>
    </source>
</evidence>
<accession>A0ABY2TSP0</accession>
<protein>
    <submittedName>
        <fullName evidence="2">SRPBCC family protein</fullName>
    </submittedName>
</protein>
<proteinExistence type="predicted"/>
<sequence>MLYIVPIFVIMPLILMGIMLIAPSIIGKRIPPSFTKEKTQIINIAKNELFQFLTDYKNYPNWVKYLYQVKTERIGNEKIKIMQTYKKRKIYQELTEVRRIENEKISEISIFKSEDEGVTLWTYILEDFSNNKTKMTIKETMYIYHPYLRFMLKYILRDENGKGEFFKNIKRFIRKNKK</sequence>
<evidence type="ECO:0000313" key="3">
    <source>
        <dbReference type="Proteomes" id="UP000310168"/>
    </source>
</evidence>
<name>A0ABY2TSP0_9SPIR</name>
<dbReference type="SUPFAM" id="SSF55961">
    <property type="entry name" value="Bet v1-like"/>
    <property type="match status" value="1"/>
</dbReference>
<evidence type="ECO:0000313" key="2">
    <source>
        <dbReference type="EMBL" id="TKZ35593.1"/>
    </source>
</evidence>
<organism evidence="2 3">
    <name type="scientific">Brachyspira catarrhinii</name>
    <dbReference type="NCBI Taxonomy" id="2528966"/>
    <lineage>
        <taxon>Bacteria</taxon>
        <taxon>Pseudomonadati</taxon>
        <taxon>Spirochaetota</taxon>
        <taxon>Spirochaetia</taxon>
        <taxon>Brachyspirales</taxon>
        <taxon>Brachyspiraceae</taxon>
        <taxon>Brachyspira</taxon>
    </lineage>
</organism>
<comment type="caution">
    <text evidence="2">The sequence shown here is derived from an EMBL/GenBank/DDBJ whole genome shotgun (WGS) entry which is preliminary data.</text>
</comment>
<dbReference type="EMBL" id="SJDU01000079">
    <property type="protein sequence ID" value="TKZ35593.1"/>
    <property type="molecule type" value="Genomic_DNA"/>
</dbReference>
<reference evidence="2 3" key="1">
    <citation type="journal article" date="2019" name="Anaerobe">
        <title>Brachyspira catarrhinii sp. nov., an anaerobic intestinal spirochaete isolated from vervet monkeys may have been misidentified as Brachyspira aalborgi in previous studies.</title>
        <authorList>
            <person name="Phillips N.D."/>
            <person name="La T."/>
            <person name="Hampson D.J."/>
        </authorList>
    </citation>
    <scope>NUCLEOTIDE SEQUENCE [LARGE SCALE GENOMIC DNA]</scope>
    <source>
        <strain evidence="2 3">Z12</strain>
    </source>
</reference>
<dbReference type="InterPro" id="IPR023393">
    <property type="entry name" value="START-like_dom_sf"/>
</dbReference>
<dbReference type="CDD" id="cd07812">
    <property type="entry name" value="SRPBCC"/>
    <property type="match status" value="1"/>
</dbReference>
<keyword evidence="3" id="KW-1185">Reference proteome</keyword>
<feature type="transmembrane region" description="Helical" evidence="1">
    <location>
        <begin position="6"/>
        <end position="26"/>
    </location>
</feature>
<keyword evidence="1" id="KW-0472">Membrane</keyword>
<gene>
    <name evidence="2" type="ORF">EZH24_04495</name>
</gene>